<evidence type="ECO:0000313" key="4">
    <source>
        <dbReference type="Proteomes" id="UP001500466"/>
    </source>
</evidence>
<dbReference type="Proteomes" id="UP001500466">
    <property type="component" value="Unassembled WGS sequence"/>
</dbReference>
<dbReference type="Gene3D" id="3.50.50.60">
    <property type="entry name" value="FAD/NAD(P)-binding domain"/>
    <property type="match status" value="2"/>
</dbReference>
<gene>
    <name evidence="3" type="primary">crtI</name>
    <name evidence="3" type="ORF">GCM10023205_15280</name>
</gene>
<evidence type="ECO:0000259" key="2">
    <source>
        <dbReference type="Pfam" id="PF01593"/>
    </source>
</evidence>
<name>A0ABP9GVD9_9ACTN</name>
<keyword evidence="4" id="KW-1185">Reference proteome</keyword>
<organism evidence="3 4">
    <name type="scientific">Yinghuangia aomiensis</name>
    <dbReference type="NCBI Taxonomy" id="676205"/>
    <lineage>
        <taxon>Bacteria</taxon>
        <taxon>Bacillati</taxon>
        <taxon>Actinomycetota</taxon>
        <taxon>Actinomycetes</taxon>
        <taxon>Kitasatosporales</taxon>
        <taxon>Streptomycetaceae</taxon>
        <taxon>Yinghuangia</taxon>
    </lineage>
</organism>
<dbReference type="Pfam" id="PF01593">
    <property type="entry name" value="Amino_oxidase"/>
    <property type="match status" value="1"/>
</dbReference>
<protein>
    <submittedName>
        <fullName evidence="3">Phytoene desaturase family protein</fullName>
    </submittedName>
</protein>
<dbReference type="InterPro" id="IPR036188">
    <property type="entry name" value="FAD/NAD-bd_sf"/>
</dbReference>
<dbReference type="SUPFAM" id="SSF51905">
    <property type="entry name" value="FAD/NAD(P)-binding domain"/>
    <property type="match status" value="1"/>
</dbReference>
<feature type="region of interest" description="Disordered" evidence="1">
    <location>
        <begin position="418"/>
        <end position="440"/>
    </location>
</feature>
<dbReference type="InterPro" id="IPR002937">
    <property type="entry name" value="Amino_oxidase"/>
</dbReference>
<evidence type="ECO:0000256" key="1">
    <source>
        <dbReference type="SAM" id="MobiDB-lite"/>
    </source>
</evidence>
<sequence length="474" mass="49473">MGGLAVAARLAVKRHEVTLCERSGGHGGMLGSFRRDGFTFTSGATVLTLPAVYRDLFLKTGAALEECVDLVGVDPTTRCSFDRGATVVDVPNATRAGAAAAFDGAFGSGAGADWNRFMDRGAAMWGVMRTGFFEVPSEPAKPRRATGGFKDFRTTMPWRTLRPLARSYLRDPRLRMHAERFALGAGLDPRQAPATVAVLPYLEQTFGLWTVRGGLHLIADALFERCLERGVKFLAHTEVAEVSAPGGTVDGVVLADGSRIDADAVVADGCGDALAVGGVAAPRAKSGTERASGYAELHLALRGRTPEQPYRSYLFPDDPAAEAEALFGADGRPPADPTLCVTAPGDAGSAPDGDEAWTVHVRVPPHGGGGERGTVDWDAPGVREKYTATVVDALARRGLPVADRLRWSELRTPADLERATGVPGGRVAASPVSGGRPNRSKTAGLYEVGAGAHPGGGLIGVGMGAALVAELIGR</sequence>
<reference evidence="4" key="1">
    <citation type="journal article" date="2019" name="Int. J. Syst. Evol. Microbiol.">
        <title>The Global Catalogue of Microorganisms (GCM) 10K type strain sequencing project: providing services to taxonomists for standard genome sequencing and annotation.</title>
        <authorList>
            <consortium name="The Broad Institute Genomics Platform"/>
            <consortium name="The Broad Institute Genome Sequencing Center for Infectious Disease"/>
            <person name="Wu L."/>
            <person name="Ma J."/>
        </authorList>
    </citation>
    <scope>NUCLEOTIDE SEQUENCE [LARGE SCALE GENOMIC DNA]</scope>
    <source>
        <strain evidence="4">JCM 17986</strain>
    </source>
</reference>
<dbReference type="PANTHER" id="PTHR43734">
    <property type="entry name" value="PHYTOENE DESATURASE"/>
    <property type="match status" value="1"/>
</dbReference>
<evidence type="ECO:0000313" key="3">
    <source>
        <dbReference type="EMBL" id="GAA4954511.1"/>
    </source>
</evidence>
<accession>A0ABP9GVD9</accession>
<dbReference type="PANTHER" id="PTHR43734:SF1">
    <property type="entry name" value="PHYTOENE DESATURASE"/>
    <property type="match status" value="1"/>
</dbReference>
<feature type="domain" description="Amine oxidase" evidence="2">
    <location>
        <begin position="1"/>
        <end position="266"/>
    </location>
</feature>
<dbReference type="EMBL" id="BAABHS010000004">
    <property type="protein sequence ID" value="GAA4954511.1"/>
    <property type="molecule type" value="Genomic_DNA"/>
</dbReference>
<proteinExistence type="predicted"/>
<comment type="caution">
    <text evidence="3">The sequence shown here is derived from an EMBL/GenBank/DDBJ whole genome shotgun (WGS) entry which is preliminary data.</text>
</comment>